<gene>
    <name evidence="2" type="ORF">SAMN04487989_1011195</name>
</gene>
<dbReference type="InterPro" id="IPR025489">
    <property type="entry name" value="DUF4381"/>
</dbReference>
<evidence type="ECO:0000313" key="3">
    <source>
        <dbReference type="Proteomes" id="UP000198705"/>
    </source>
</evidence>
<proteinExistence type="predicted"/>
<dbReference type="OrthoDB" id="978983at2"/>
<evidence type="ECO:0000313" key="2">
    <source>
        <dbReference type="EMBL" id="SFN55379.1"/>
    </source>
</evidence>
<keyword evidence="3" id="KW-1185">Reference proteome</keyword>
<feature type="transmembrane region" description="Helical" evidence="1">
    <location>
        <begin position="37"/>
        <end position="58"/>
    </location>
</feature>
<dbReference type="STRING" id="649333.SAMN04487989_1011195"/>
<keyword evidence="1" id="KW-1133">Transmembrane helix</keyword>
<dbReference type="EMBL" id="FOVN01000001">
    <property type="protein sequence ID" value="SFN55379.1"/>
    <property type="molecule type" value="Genomic_DNA"/>
</dbReference>
<keyword evidence="1" id="KW-0472">Membrane</keyword>
<sequence>MNSFFLHINTFQDPQATTLELGSIMEPEPIAFTFDTLGWKVLFVILILLCLFGVWKLYLRYKHNQYRREAIAELQTLHGNTQLSEVAFITKSVFILKRTALQSYPRDQVASLKGESWLQFLNSQVSGMDFLKYKEAIANAVYKEALGNEESFNKDDFFNMSLKWIKRHA</sequence>
<evidence type="ECO:0000256" key="1">
    <source>
        <dbReference type="SAM" id="Phobius"/>
    </source>
</evidence>
<organism evidence="2 3">
    <name type="scientific">Bizionia echini</name>
    <dbReference type="NCBI Taxonomy" id="649333"/>
    <lineage>
        <taxon>Bacteria</taxon>
        <taxon>Pseudomonadati</taxon>
        <taxon>Bacteroidota</taxon>
        <taxon>Flavobacteriia</taxon>
        <taxon>Flavobacteriales</taxon>
        <taxon>Flavobacteriaceae</taxon>
        <taxon>Bizionia</taxon>
    </lineage>
</organism>
<dbReference type="AlphaFoldDB" id="A0A1I4ZZA6"/>
<reference evidence="3" key="1">
    <citation type="submission" date="2016-10" db="EMBL/GenBank/DDBJ databases">
        <authorList>
            <person name="Varghese N."/>
            <person name="Submissions S."/>
        </authorList>
    </citation>
    <scope>NUCLEOTIDE SEQUENCE [LARGE SCALE GENOMIC DNA]</scope>
    <source>
        <strain evidence="3">DSM 23925</strain>
    </source>
</reference>
<dbReference type="Pfam" id="PF14316">
    <property type="entry name" value="DUF4381"/>
    <property type="match status" value="1"/>
</dbReference>
<protein>
    <recommendedName>
        <fullName evidence="4">DUF4381 domain-containing protein</fullName>
    </recommendedName>
</protein>
<keyword evidence="1" id="KW-0812">Transmembrane</keyword>
<name>A0A1I4ZZA6_9FLAO</name>
<dbReference type="RefSeq" id="WP_143094895.1">
    <property type="nucleotide sequence ID" value="NZ_FOVN01000001.1"/>
</dbReference>
<accession>A0A1I4ZZA6</accession>
<dbReference type="Proteomes" id="UP000198705">
    <property type="component" value="Unassembled WGS sequence"/>
</dbReference>
<evidence type="ECO:0008006" key="4">
    <source>
        <dbReference type="Google" id="ProtNLM"/>
    </source>
</evidence>